<dbReference type="InterPro" id="IPR042229">
    <property type="entry name" value="Listeria/Bacterioides_rpt_sf"/>
</dbReference>
<dbReference type="InterPro" id="IPR003961">
    <property type="entry name" value="FN3_dom"/>
</dbReference>
<evidence type="ECO:0000313" key="4">
    <source>
        <dbReference type="EMBL" id="CAB4537101.1"/>
    </source>
</evidence>
<dbReference type="AlphaFoldDB" id="A0A6J6BDP2"/>
<dbReference type="Gene3D" id="2.60.40.4270">
    <property type="entry name" value="Listeria-Bacteroides repeat domain"/>
    <property type="match status" value="1"/>
</dbReference>
<feature type="compositionally biased region" description="Pro residues" evidence="2">
    <location>
        <begin position="987"/>
        <end position="1002"/>
    </location>
</feature>
<feature type="region of interest" description="Disordered" evidence="2">
    <location>
        <begin position="974"/>
        <end position="1008"/>
    </location>
</feature>
<dbReference type="InterPro" id="IPR013783">
    <property type="entry name" value="Ig-like_fold"/>
</dbReference>
<dbReference type="PROSITE" id="PS50853">
    <property type="entry name" value="FN3"/>
    <property type="match status" value="1"/>
</dbReference>
<dbReference type="EMBL" id="CAEZSC010000047">
    <property type="protein sequence ID" value="CAB4537101.1"/>
    <property type="molecule type" value="Genomic_DNA"/>
</dbReference>
<dbReference type="GO" id="GO:0030313">
    <property type="term" value="C:cell envelope"/>
    <property type="evidence" value="ECO:0007669"/>
    <property type="project" value="UniProtKB-SubCell"/>
</dbReference>
<dbReference type="InterPro" id="IPR013378">
    <property type="entry name" value="InlB-like_B-rpt"/>
</dbReference>
<proteinExistence type="predicted"/>
<dbReference type="Gene3D" id="2.60.40.10">
    <property type="entry name" value="Immunoglobulins"/>
    <property type="match status" value="1"/>
</dbReference>
<evidence type="ECO:0000256" key="1">
    <source>
        <dbReference type="ARBA" id="ARBA00004196"/>
    </source>
</evidence>
<gene>
    <name evidence="4" type="ORF">UFOPK1380_00827</name>
</gene>
<dbReference type="Pfam" id="PF09479">
    <property type="entry name" value="Flg_new"/>
    <property type="match status" value="1"/>
</dbReference>
<dbReference type="InterPro" id="IPR036737">
    <property type="entry name" value="OmpA-like_sf"/>
</dbReference>
<dbReference type="NCBIfam" id="TIGR02543">
    <property type="entry name" value="List_Bact_rpt"/>
    <property type="match status" value="1"/>
</dbReference>
<dbReference type="SMART" id="SM00060">
    <property type="entry name" value="FN3"/>
    <property type="match status" value="4"/>
</dbReference>
<dbReference type="SUPFAM" id="SSF49265">
    <property type="entry name" value="Fibronectin type III"/>
    <property type="match status" value="2"/>
</dbReference>
<evidence type="ECO:0000256" key="2">
    <source>
        <dbReference type="SAM" id="MobiDB-lite"/>
    </source>
</evidence>
<feature type="domain" description="Fibronectin type-III" evidence="3">
    <location>
        <begin position="85"/>
        <end position="184"/>
    </location>
</feature>
<organism evidence="4">
    <name type="scientific">freshwater metagenome</name>
    <dbReference type="NCBI Taxonomy" id="449393"/>
    <lineage>
        <taxon>unclassified sequences</taxon>
        <taxon>metagenomes</taxon>
        <taxon>ecological metagenomes</taxon>
    </lineage>
</organism>
<dbReference type="InterPro" id="IPR036116">
    <property type="entry name" value="FN3_sf"/>
</dbReference>
<evidence type="ECO:0000259" key="3">
    <source>
        <dbReference type="PROSITE" id="PS50853"/>
    </source>
</evidence>
<protein>
    <submittedName>
        <fullName evidence="4">Unannotated protein</fullName>
    </submittedName>
</protein>
<sequence>MFCLSTVLKVNSFSALVGPTGVCETKISSSPSSVSKDNTSNLTGTATGLQPYTVYYFQAYINKYTSSTTPSAYGNIYSFRTSAQAPVAVTLSASDITATSGVLNGSVNPNGPTTTVTFEYGTTTSLGTTVNAIPNTTAGGAPNSANYELTGLTTGQIYYYKVIAAQSAGSTVSGELKSFTVGAPQATTLAAANVAMSSGLSTWQARVNGYIKVPASTRSTNKFCLSTNSTTNSAGAMTACTTGGTSLTSAVPESSTASTSIYADITGLTGGTTYYFQAVGINETSTPLYSYGETMTINTSAAPTVTTENASSIAANTATLNGTLAANSSVTAGTFCLSTSNSNVEVPGVLDSCRDRITSTPGTVAVSGAITGSATGLSNATTYYFQAIGENARGTVYGAIKSFLTLAGPPVPVTTAATNIGATTATVNGSVNPGGSNASVRFCYVSAGSDPGTSSGSKISGCTYWNETATVTAAIGTSNVSMNLTGLTAGSTYYFQVVATNAITGSGSPVYGDQLSFVAGGPVVITLDATSITSSAAILNGTAISNGSTTTVSFCITTDPTLGAAGELNTSCTNPTTTPSSVSSSTTSTVNESATATVSNGTKYYFQIKGVNARGTVYGAVKSFTVGTPVATTSDASSVAGTTATLNGFINPNGDGTTTAIFCLSDSPDLDDNGKLACDQEVTPAQNVTSGSSDIAVNYALSNLNPGSTYYFQAIANGGAGASIGSVFDFQTDREVIFYANGASGSMGSQFARTTTNLSTNTFNYSGYDFVGWNTASDASGETFTATAQYDFLSNLELYAQWSASAAGGGGGSNPGPAKQNPTITWNNPAPIEFGTLLSGTQLNALLSVPGTCVYTPPLGSLLPAGTQTLSVTCTPTDGNTYNTITARVTIVVKKAKGKPSIIWFNPTPITNPTPLSAAQLNAAASVPGRYTYSPARGTILPPGSHVLTVHFVPTNSDENEELDARVNILVKEKNKPEVAPQGPTNPELPPVTDPVGTPPSSPSAKSNGVLETVKVIPNEEQTGYEIQAATWAVKITSTTKFVQSAADTMGRVTIEKGNTVTTSGIGFKPNTQVDVYVFSTPTYLGSVITDALGNFTTTLPMPDALKIGDHTFQVNGKTPDEAVRTASVPITLLPTPGKPGKATFSIYYKLDTFFLYDEDKATIMKYVKAVKSKLTKSSKVTIDVVGWVQPTVISPHVEWLSINRARAVSTVMRSAGLKGKYILNAPGHDKLNIRSSRRAEVTITWTNSK</sequence>
<dbReference type="SUPFAM" id="SSF103088">
    <property type="entry name" value="OmpA-like"/>
    <property type="match status" value="1"/>
</dbReference>
<reference evidence="4" key="1">
    <citation type="submission" date="2020-05" db="EMBL/GenBank/DDBJ databases">
        <authorList>
            <person name="Chiriac C."/>
            <person name="Salcher M."/>
            <person name="Ghai R."/>
            <person name="Kavagutti S V."/>
        </authorList>
    </citation>
    <scope>NUCLEOTIDE SEQUENCE</scope>
</reference>
<name>A0A6J6BDP2_9ZZZZ</name>
<comment type="subcellular location">
    <subcellularLocation>
        <location evidence="1">Cell envelope</location>
    </subcellularLocation>
</comment>
<accession>A0A6J6BDP2</accession>